<dbReference type="AlphaFoldDB" id="A0A9P8UKK0"/>
<accession>A0A9P8UKK0</accession>
<comment type="caution">
    <text evidence="2">The sequence shown here is derived from an EMBL/GenBank/DDBJ whole genome shotgun (WGS) entry which is preliminary data.</text>
</comment>
<evidence type="ECO:0000313" key="3">
    <source>
        <dbReference type="Proteomes" id="UP000758603"/>
    </source>
</evidence>
<dbReference type="GeneID" id="70124730"/>
<proteinExistence type="predicted"/>
<gene>
    <name evidence="2" type="ORF">BKA67DRAFT_264129</name>
</gene>
<dbReference type="RefSeq" id="XP_045958179.1">
    <property type="nucleotide sequence ID" value="XM_046095837.1"/>
</dbReference>
<keyword evidence="3" id="KW-1185">Reference proteome</keyword>
<dbReference type="EMBL" id="JAGPXC010000004">
    <property type="protein sequence ID" value="KAH6653909.1"/>
    <property type="molecule type" value="Genomic_DNA"/>
</dbReference>
<name>A0A9P8UKK0_9PEZI</name>
<sequence length="195" mass="21296">MLVPDRLPPLLRSIRAALFPNNAPGASSLVAPSSEQELVELKRRCASAIWAAVPKSVGRLYYGSLSFWQSSNESSPNTPQHEDNASTSRSGSLNHKGSKSSLKSHNVSDVSPASCETTATQASGAERINQTPSSSTSDEEEDRILSEIETGILDLFSDAYCNKHLVYGMLELILVRLMPELADKGIIELWEERLH</sequence>
<evidence type="ECO:0000313" key="2">
    <source>
        <dbReference type="EMBL" id="KAH6653909.1"/>
    </source>
</evidence>
<reference evidence="2" key="1">
    <citation type="journal article" date="2021" name="Nat. Commun.">
        <title>Genetic determinants of endophytism in the Arabidopsis root mycobiome.</title>
        <authorList>
            <person name="Mesny F."/>
            <person name="Miyauchi S."/>
            <person name="Thiergart T."/>
            <person name="Pickel B."/>
            <person name="Atanasova L."/>
            <person name="Karlsson M."/>
            <person name="Huettel B."/>
            <person name="Barry K.W."/>
            <person name="Haridas S."/>
            <person name="Chen C."/>
            <person name="Bauer D."/>
            <person name="Andreopoulos W."/>
            <person name="Pangilinan J."/>
            <person name="LaButti K."/>
            <person name="Riley R."/>
            <person name="Lipzen A."/>
            <person name="Clum A."/>
            <person name="Drula E."/>
            <person name="Henrissat B."/>
            <person name="Kohler A."/>
            <person name="Grigoriev I.V."/>
            <person name="Martin F.M."/>
            <person name="Hacquard S."/>
        </authorList>
    </citation>
    <scope>NUCLEOTIDE SEQUENCE</scope>
    <source>
        <strain evidence="2">MPI-SDFR-AT-0073</strain>
    </source>
</reference>
<protein>
    <submittedName>
        <fullName evidence="2">Uncharacterized protein</fullName>
    </submittedName>
</protein>
<dbReference type="Proteomes" id="UP000758603">
    <property type="component" value="Unassembled WGS sequence"/>
</dbReference>
<dbReference type="OrthoDB" id="5582218at2759"/>
<evidence type="ECO:0000256" key="1">
    <source>
        <dbReference type="SAM" id="MobiDB-lite"/>
    </source>
</evidence>
<organism evidence="2 3">
    <name type="scientific">Truncatella angustata</name>
    <dbReference type="NCBI Taxonomy" id="152316"/>
    <lineage>
        <taxon>Eukaryota</taxon>
        <taxon>Fungi</taxon>
        <taxon>Dikarya</taxon>
        <taxon>Ascomycota</taxon>
        <taxon>Pezizomycotina</taxon>
        <taxon>Sordariomycetes</taxon>
        <taxon>Xylariomycetidae</taxon>
        <taxon>Amphisphaeriales</taxon>
        <taxon>Sporocadaceae</taxon>
        <taxon>Truncatella</taxon>
    </lineage>
</organism>
<feature type="region of interest" description="Disordered" evidence="1">
    <location>
        <begin position="71"/>
        <end position="143"/>
    </location>
</feature>
<feature type="compositionally biased region" description="Polar residues" evidence="1">
    <location>
        <begin position="71"/>
        <end position="132"/>
    </location>
</feature>